<dbReference type="AlphaFoldDB" id="A0A0F9KR37"/>
<dbReference type="Gene3D" id="3.30.460.10">
    <property type="entry name" value="Beta Polymerase, domain 2"/>
    <property type="match status" value="1"/>
</dbReference>
<sequence length="133" mass="15960">MVKEQLLKKIRNDFNKIITAKDIIGILLYGSHISNGVTNRSDIDVCIVAPTEDPYDLISYIRQNINVDQKRYDIRIFKELPIYIKIQIIEEGRLIYSPNKFDLYEYFYLYRKIWADQKNRQHISKQDLLQFLD</sequence>
<dbReference type="CDD" id="cd05403">
    <property type="entry name" value="NT_KNTase_like"/>
    <property type="match status" value="1"/>
</dbReference>
<accession>A0A0F9KR37</accession>
<feature type="domain" description="Polymerase beta nucleotidyltransferase" evidence="1">
    <location>
        <begin position="19"/>
        <end position="100"/>
    </location>
</feature>
<dbReference type="InterPro" id="IPR041633">
    <property type="entry name" value="Polbeta"/>
</dbReference>
<dbReference type="EMBL" id="LAZR01008673">
    <property type="protein sequence ID" value="KKM77241.1"/>
    <property type="molecule type" value="Genomic_DNA"/>
</dbReference>
<evidence type="ECO:0000259" key="1">
    <source>
        <dbReference type="Pfam" id="PF18765"/>
    </source>
</evidence>
<gene>
    <name evidence="2" type="ORF">LCGC14_1372030</name>
</gene>
<name>A0A0F9KR37_9ZZZZ</name>
<evidence type="ECO:0000313" key="2">
    <source>
        <dbReference type="EMBL" id="KKM77241.1"/>
    </source>
</evidence>
<comment type="caution">
    <text evidence="2">The sequence shown here is derived from an EMBL/GenBank/DDBJ whole genome shotgun (WGS) entry which is preliminary data.</text>
</comment>
<proteinExistence type="predicted"/>
<dbReference type="SUPFAM" id="SSF81301">
    <property type="entry name" value="Nucleotidyltransferase"/>
    <property type="match status" value="1"/>
</dbReference>
<organism evidence="2">
    <name type="scientific">marine sediment metagenome</name>
    <dbReference type="NCBI Taxonomy" id="412755"/>
    <lineage>
        <taxon>unclassified sequences</taxon>
        <taxon>metagenomes</taxon>
        <taxon>ecological metagenomes</taxon>
    </lineage>
</organism>
<dbReference type="Pfam" id="PF18765">
    <property type="entry name" value="Polbeta"/>
    <property type="match status" value="1"/>
</dbReference>
<dbReference type="InterPro" id="IPR043519">
    <property type="entry name" value="NT_sf"/>
</dbReference>
<reference evidence="2" key="1">
    <citation type="journal article" date="2015" name="Nature">
        <title>Complex archaea that bridge the gap between prokaryotes and eukaryotes.</title>
        <authorList>
            <person name="Spang A."/>
            <person name="Saw J.H."/>
            <person name="Jorgensen S.L."/>
            <person name="Zaremba-Niedzwiedzka K."/>
            <person name="Martijn J."/>
            <person name="Lind A.E."/>
            <person name="van Eijk R."/>
            <person name="Schleper C."/>
            <person name="Guy L."/>
            <person name="Ettema T.J."/>
        </authorList>
    </citation>
    <scope>NUCLEOTIDE SEQUENCE</scope>
</reference>
<protein>
    <recommendedName>
        <fullName evidence="1">Polymerase beta nucleotidyltransferase domain-containing protein</fullName>
    </recommendedName>
</protein>